<dbReference type="Pfam" id="PF13883">
    <property type="entry name" value="CREG_beta-barrel"/>
    <property type="match status" value="1"/>
</dbReference>
<dbReference type="EMBL" id="LCWV01000008">
    <property type="protein sequence ID" value="PWI71077.1"/>
    <property type="molecule type" value="Genomic_DNA"/>
</dbReference>
<reference evidence="4 5" key="2">
    <citation type="journal article" date="2016" name="Front. Microbiol.">
        <title>Genome and transcriptome sequences reveal the specific parasitism of the nematophagous Purpureocillium lilacinum 36-1.</title>
        <authorList>
            <person name="Xie J."/>
            <person name="Li S."/>
            <person name="Mo C."/>
            <person name="Xiao X."/>
            <person name="Peng D."/>
            <person name="Wang G."/>
            <person name="Xiao Y."/>
        </authorList>
    </citation>
    <scope>NUCLEOTIDE SEQUENCE [LARGE SCALE GENOMIC DNA]</scope>
    <source>
        <strain evidence="4 5">36-1</strain>
    </source>
</reference>
<feature type="domain" description="CREG-like beta-barrel" evidence="2">
    <location>
        <begin position="104"/>
        <end position="323"/>
    </location>
</feature>
<accession>A0A2U3E9B1</accession>
<dbReference type="Proteomes" id="UP000245956">
    <property type="component" value="Unassembled WGS sequence"/>
</dbReference>
<sequence>MSTRMTQRCDNDFVRFLNRGRATTLPYTFVLPHQACWIASTAARFVFYPSAEISALCRSLSDATRDDVIMKPTSVIAWFSGTACAAQSPLALFENSAAVSRIPTSYESAVMGRRILGLSKLATFSTVFPDSHSRGSDNAQGSHPLEARPTGLEGVPIGLMDYIADCEDDGNPTILAIKIGTSFKNARAGSNVTVSMRWTPPYPPAKRISIMSRLSAFIPFLARDCPYNTAPEHPEIPDTVPYSAANLPRFSLIGYLENIDADYSKATDLAVCYTKKHRDARYWLPGNHIHTSEWMRLVVTSVYWIGGFGDRAYIGWIPLQEWQNVTRKEWESIQLPGEKKGWSEWSVDQIAEL</sequence>
<dbReference type="Proteomes" id="UP001287286">
    <property type="component" value="Unassembled WGS sequence"/>
</dbReference>
<proteinExistence type="predicted"/>
<keyword evidence="6" id="KW-1185">Reference proteome</keyword>
<protein>
    <recommendedName>
        <fullName evidence="2">CREG-like beta-barrel domain-containing protein</fullName>
    </recommendedName>
</protein>
<reference evidence="4" key="1">
    <citation type="submission" date="2015-05" db="EMBL/GenBank/DDBJ databases">
        <authorList>
            <person name="Wang D.B."/>
            <person name="Wang M."/>
        </authorList>
    </citation>
    <scope>NUCLEOTIDE SEQUENCE</scope>
    <source>
        <strain evidence="4">36-1</strain>
    </source>
</reference>
<dbReference type="SUPFAM" id="SSF50475">
    <property type="entry name" value="FMN-binding split barrel"/>
    <property type="match status" value="1"/>
</dbReference>
<dbReference type="Gene3D" id="2.30.110.10">
    <property type="entry name" value="Electron Transport, Fmn-binding Protein, Chain A"/>
    <property type="match status" value="1"/>
</dbReference>
<dbReference type="PANTHER" id="PTHR37273:SF1">
    <property type="entry name" value="ADL397C-AP"/>
    <property type="match status" value="1"/>
</dbReference>
<evidence type="ECO:0000313" key="6">
    <source>
        <dbReference type="Proteomes" id="UP001287286"/>
    </source>
</evidence>
<dbReference type="EMBL" id="JAWRVI010000025">
    <property type="protein sequence ID" value="KAK4088428.1"/>
    <property type="molecule type" value="Genomic_DNA"/>
</dbReference>
<evidence type="ECO:0000313" key="4">
    <source>
        <dbReference type="EMBL" id="PWI71077.1"/>
    </source>
</evidence>
<comment type="caution">
    <text evidence="4">The sequence shown here is derived from an EMBL/GenBank/DDBJ whole genome shotgun (WGS) entry which is preliminary data.</text>
</comment>
<evidence type="ECO:0000313" key="5">
    <source>
        <dbReference type="Proteomes" id="UP000245956"/>
    </source>
</evidence>
<reference evidence="3 6" key="4">
    <citation type="journal article" date="2024" name="Microbiol. Resour. Announc.">
        <title>Genome annotations for the ascomycete fungi Trichoderma harzianum, Trichoderma aggressivum, and Purpureocillium lilacinum.</title>
        <authorList>
            <person name="Beijen E.P.W."/>
            <person name="Ohm R.A."/>
        </authorList>
    </citation>
    <scope>NUCLEOTIDE SEQUENCE [LARGE SCALE GENOMIC DNA]</scope>
    <source>
        <strain evidence="3 6">CBS 150709</strain>
    </source>
</reference>
<name>A0A2U3E9B1_PURLI</name>
<dbReference type="PANTHER" id="PTHR37273">
    <property type="entry name" value="CHROMOSOME 8, WHOLE GENOME SHOTGUN SEQUENCE"/>
    <property type="match status" value="1"/>
</dbReference>
<evidence type="ECO:0000259" key="2">
    <source>
        <dbReference type="Pfam" id="PF13883"/>
    </source>
</evidence>
<feature type="region of interest" description="Disordered" evidence="1">
    <location>
        <begin position="131"/>
        <end position="150"/>
    </location>
</feature>
<dbReference type="AlphaFoldDB" id="A0A2U3E9B1"/>
<organism evidence="4 5">
    <name type="scientific">Purpureocillium lilacinum</name>
    <name type="common">Paecilomyces lilacinus</name>
    <dbReference type="NCBI Taxonomy" id="33203"/>
    <lineage>
        <taxon>Eukaryota</taxon>
        <taxon>Fungi</taxon>
        <taxon>Dikarya</taxon>
        <taxon>Ascomycota</taxon>
        <taxon>Pezizomycotina</taxon>
        <taxon>Sordariomycetes</taxon>
        <taxon>Hypocreomycetidae</taxon>
        <taxon>Hypocreales</taxon>
        <taxon>Ophiocordycipitaceae</taxon>
        <taxon>Purpureocillium</taxon>
    </lineage>
</organism>
<gene>
    <name evidence="4" type="ORF">PCL_12445</name>
    <name evidence="3" type="ORF">Purlil1_7307</name>
</gene>
<dbReference type="InterPro" id="IPR055343">
    <property type="entry name" value="CREG_beta-barrel"/>
</dbReference>
<reference evidence="3" key="3">
    <citation type="submission" date="2023-11" db="EMBL/GenBank/DDBJ databases">
        <authorList>
            <person name="Beijen E."/>
            <person name="Ohm R.A."/>
        </authorList>
    </citation>
    <scope>NUCLEOTIDE SEQUENCE</scope>
    <source>
        <strain evidence="3">CBS 150709</strain>
    </source>
</reference>
<dbReference type="InterPro" id="IPR012349">
    <property type="entry name" value="Split_barrel_FMN-bd"/>
</dbReference>
<evidence type="ECO:0000256" key="1">
    <source>
        <dbReference type="SAM" id="MobiDB-lite"/>
    </source>
</evidence>
<evidence type="ECO:0000313" key="3">
    <source>
        <dbReference type="EMBL" id="KAK4088428.1"/>
    </source>
</evidence>